<organism evidence="4 5">
    <name type="scientific">Barnesiella intestinihominis YIT 11860</name>
    <dbReference type="NCBI Taxonomy" id="742726"/>
    <lineage>
        <taxon>Bacteria</taxon>
        <taxon>Pseudomonadati</taxon>
        <taxon>Bacteroidota</taxon>
        <taxon>Bacteroidia</taxon>
        <taxon>Bacteroidales</taxon>
        <taxon>Barnesiellaceae</taxon>
        <taxon>Barnesiella</taxon>
    </lineage>
</organism>
<dbReference type="Gene3D" id="3.10.350.10">
    <property type="entry name" value="LysM domain"/>
    <property type="match status" value="2"/>
</dbReference>
<dbReference type="PANTHER" id="PTHR33734">
    <property type="entry name" value="LYSM DOMAIN-CONTAINING GPI-ANCHORED PROTEIN 2"/>
    <property type="match status" value="1"/>
</dbReference>
<dbReference type="eggNOG" id="COG0741">
    <property type="taxonomic scope" value="Bacteria"/>
</dbReference>
<keyword evidence="5" id="KW-1185">Reference proteome</keyword>
<feature type="chain" id="PRO_5003840336" description="LysM domain-containing protein" evidence="2">
    <location>
        <begin position="20"/>
        <end position="489"/>
    </location>
</feature>
<dbReference type="CDD" id="cd00118">
    <property type="entry name" value="LysM"/>
    <property type="match status" value="2"/>
</dbReference>
<dbReference type="GeneID" id="77849456"/>
<feature type="domain" description="LysM" evidence="3">
    <location>
        <begin position="442"/>
        <end position="486"/>
    </location>
</feature>
<evidence type="ECO:0000259" key="3">
    <source>
        <dbReference type="PROSITE" id="PS51782"/>
    </source>
</evidence>
<evidence type="ECO:0000313" key="5">
    <source>
        <dbReference type="Proteomes" id="UP000006044"/>
    </source>
</evidence>
<proteinExistence type="inferred from homology"/>
<dbReference type="STRING" id="742726.HMPREF9448_02256"/>
<dbReference type="Pfam" id="PF01476">
    <property type="entry name" value="LysM"/>
    <property type="match status" value="2"/>
</dbReference>
<name>K0WUD6_9BACT</name>
<dbReference type="PANTHER" id="PTHR33734:SF22">
    <property type="entry name" value="MEMBRANE-BOUND LYTIC MUREIN TRANSGLYCOSYLASE D"/>
    <property type="match status" value="1"/>
</dbReference>
<evidence type="ECO:0000256" key="2">
    <source>
        <dbReference type="SAM" id="SignalP"/>
    </source>
</evidence>
<dbReference type="Proteomes" id="UP000006044">
    <property type="component" value="Unassembled WGS sequence"/>
</dbReference>
<dbReference type="SUPFAM" id="SSF53955">
    <property type="entry name" value="Lysozyme-like"/>
    <property type="match status" value="1"/>
</dbReference>
<dbReference type="CDD" id="cd16894">
    <property type="entry name" value="MltD-like"/>
    <property type="match status" value="1"/>
</dbReference>
<gene>
    <name evidence="4" type="ORF">HMPREF9448_02256</name>
</gene>
<dbReference type="PROSITE" id="PS51782">
    <property type="entry name" value="LYSM"/>
    <property type="match status" value="2"/>
</dbReference>
<keyword evidence="2" id="KW-0732">Signal</keyword>
<protein>
    <recommendedName>
        <fullName evidence="3">LysM domain-containing protein</fullName>
    </recommendedName>
</protein>
<dbReference type="InterPro" id="IPR023346">
    <property type="entry name" value="Lysozyme-like_dom_sf"/>
</dbReference>
<dbReference type="OrthoDB" id="9815002at2"/>
<sequence length="489" mass="55355">MKKFWLVFMGLGISLYSFSQIETDEEIVDTDTIEVALSDTIDNAIVYPESMEADLNNLLTDWYMQQYAVVDDSCLVNSVNVDYPDSVYIRKLSQLPTVIEMPYNSVVRRYIDMYVQKRRALVENLLGLSTYYMPIFEEALEREGLPLELKYLPIIESALRPDATSRVGAAGLWQFMVKTGKSMGLEVNSLVDERRDPIKSSAMAARYLKDLYSIYHDWALAIASYNCGPGNVSKAIRRSGGKTDYWEIYPYLPRETRGYVPAFIAVNYVMNYYSDHNICPVLTRRPLLTDTVQVTRRVHLQQISDVLQIPIEEIRSLNPQYRRDIIPGNIRPYALILPSQQVYAFIEAQDAIFAHNQELYARRFAVEPAGLAPGTTVYHKVRKGETLSGIAQKYGVSVSNLRSWNNLRKNSYLRIGQRLAVCSKTTTSKSGASSTASSAKGQYHTVRKGENLWTISQKYKGVSAEDIKRANNLKGNAIQPGQKLKIPAA</sequence>
<dbReference type="Pfam" id="PF01464">
    <property type="entry name" value="SLT"/>
    <property type="match status" value="1"/>
</dbReference>
<accession>K0WUD6</accession>
<dbReference type="InterPro" id="IPR018392">
    <property type="entry name" value="LysM"/>
</dbReference>
<dbReference type="GO" id="GO:0016020">
    <property type="term" value="C:membrane"/>
    <property type="evidence" value="ECO:0007669"/>
    <property type="project" value="InterPro"/>
</dbReference>
<dbReference type="EMBL" id="ADLE01000015">
    <property type="protein sequence ID" value="EJZ62902.1"/>
    <property type="molecule type" value="Genomic_DNA"/>
</dbReference>
<dbReference type="Gene3D" id="1.10.530.10">
    <property type="match status" value="1"/>
</dbReference>
<comment type="similarity">
    <text evidence="1">Belongs to the transglycosylase Slt family.</text>
</comment>
<dbReference type="RefSeq" id="WP_008862646.1">
    <property type="nucleotide sequence ID" value="NZ_CAXSYG010000003.1"/>
</dbReference>
<feature type="domain" description="LysM" evidence="3">
    <location>
        <begin position="377"/>
        <end position="421"/>
    </location>
</feature>
<feature type="signal peptide" evidence="2">
    <location>
        <begin position="1"/>
        <end position="19"/>
    </location>
</feature>
<dbReference type="HOGENOM" id="CLU_009520_1_0_10"/>
<dbReference type="PROSITE" id="PS00922">
    <property type="entry name" value="TRANSGLYCOSYLASE"/>
    <property type="match status" value="1"/>
</dbReference>
<dbReference type="PATRIC" id="fig|742726.3.peg.2355"/>
<dbReference type="AlphaFoldDB" id="K0WUD6"/>
<evidence type="ECO:0000256" key="1">
    <source>
        <dbReference type="ARBA" id="ARBA00007734"/>
    </source>
</evidence>
<dbReference type="eggNOG" id="COG1388">
    <property type="taxonomic scope" value="Bacteria"/>
</dbReference>
<dbReference type="GO" id="GO:0008932">
    <property type="term" value="F:lytic endotransglycosylase activity"/>
    <property type="evidence" value="ECO:0007669"/>
    <property type="project" value="TreeGrafter"/>
</dbReference>
<dbReference type="InterPro" id="IPR000189">
    <property type="entry name" value="Transglyc_AS"/>
</dbReference>
<dbReference type="SMART" id="SM00257">
    <property type="entry name" value="LysM"/>
    <property type="match status" value="2"/>
</dbReference>
<comment type="caution">
    <text evidence="4">The sequence shown here is derived from an EMBL/GenBank/DDBJ whole genome shotgun (WGS) entry which is preliminary data.</text>
</comment>
<dbReference type="GO" id="GO:0000270">
    <property type="term" value="P:peptidoglycan metabolic process"/>
    <property type="evidence" value="ECO:0007669"/>
    <property type="project" value="InterPro"/>
</dbReference>
<dbReference type="InterPro" id="IPR036779">
    <property type="entry name" value="LysM_dom_sf"/>
</dbReference>
<dbReference type="SUPFAM" id="SSF54106">
    <property type="entry name" value="LysM domain"/>
    <property type="match status" value="2"/>
</dbReference>
<evidence type="ECO:0000313" key="4">
    <source>
        <dbReference type="EMBL" id="EJZ62902.1"/>
    </source>
</evidence>
<reference evidence="4 5" key="1">
    <citation type="submission" date="2012-08" db="EMBL/GenBank/DDBJ databases">
        <title>The Genome Sequence of Barnesiella intestinihominis YIT 11860.</title>
        <authorList>
            <consortium name="The Broad Institute Genome Sequencing Platform"/>
            <person name="Earl A."/>
            <person name="Ward D."/>
            <person name="Feldgarden M."/>
            <person name="Gevers D."/>
            <person name="Morotomi M."/>
            <person name="Walker B."/>
            <person name="Young S.K."/>
            <person name="Zeng Q."/>
            <person name="Gargeya S."/>
            <person name="Fitzgerald M."/>
            <person name="Haas B."/>
            <person name="Abouelleil A."/>
            <person name="Alvarado L."/>
            <person name="Arachchi H.M."/>
            <person name="Berlin A.M."/>
            <person name="Chapman S.B."/>
            <person name="Goldberg J."/>
            <person name="Griggs A."/>
            <person name="Gujja S."/>
            <person name="Hansen M."/>
            <person name="Howarth C."/>
            <person name="Imamovic A."/>
            <person name="Larimer J."/>
            <person name="McCowen C."/>
            <person name="Montmayeur A."/>
            <person name="Murphy C."/>
            <person name="Neiman D."/>
            <person name="Pearson M."/>
            <person name="Priest M."/>
            <person name="Roberts A."/>
            <person name="Saif S."/>
            <person name="Shea T."/>
            <person name="Sisk P."/>
            <person name="Sykes S."/>
            <person name="Wortman J."/>
            <person name="Nusbaum C."/>
            <person name="Birren B."/>
        </authorList>
    </citation>
    <scope>NUCLEOTIDE SEQUENCE [LARGE SCALE GENOMIC DNA]</scope>
    <source>
        <strain evidence="4 5">YIT 11860</strain>
    </source>
</reference>
<dbReference type="InterPro" id="IPR008258">
    <property type="entry name" value="Transglycosylase_SLT_dom_1"/>
</dbReference>